<dbReference type="RefSeq" id="WP_378015867.1">
    <property type="nucleotide sequence ID" value="NZ_JBHSKT010000001.1"/>
</dbReference>
<dbReference type="PANTHER" id="PTHR43574">
    <property type="entry name" value="EPIMERASE-RELATED"/>
    <property type="match status" value="1"/>
</dbReference>
<dbReference type="Pfam" id="PF01370">
    <property type="entry name" value="Epimerase"/>
    <property type="match status" value="1"/>
</dbReference>
<evidence type="ECO:0000256" key="1">
    <source>
        <dbReference type="ARBA" id="ARBA00023027"/>
    </source>
</evidence>
<gene>
    <name evidence="3" type="ORF">ACFPIB_02635</name>
</gene>
<dbReference type="CDD" id="cd05253">
    <property type="entry name" value="UDP_GE_SDE_e"/>
    <property type="match status" value="1"/>
</dbReference>
<evidence type="ECO:0000313" key="3">
    <source>
        <dbReference type="EMBL" id="MFC5269490.1"/>
    </source>
</evidence>
<dbReference type="EMBL" id="JBHSKT010000001">
    <property type="protein sequence ID" value="MFC5269490.1"/>
    <property type="molecule type" value="Genomic_DNA"/>
</dbReference>
<dbReference type="SUPFAM" id="SSF51735">
    <property type="entry name" value="NAD(P)-binding Rossmann-fold domains"/>
    <property type="match status" value="1"/>
</dbReference>
<feature type="domain" description="NAD-dependent epimerase/dehydratase" evidence="2">
    <location>
        <begin position="3"/>
        <end position="252"/>
    </location>
</feature>
<proteinExistence type="predicted"/>
<evidence type="ECO:0000259" key="2">
    <source>
        <dbReference type="Pfam" id="PF01370"/>
    </source>
</evidence>
<protein>
    <submittedName>
        <fullName evidence="3">NAD-dependent epimerase</fullName>
    </submittedName>
</protein>
<dbReference type="InterPro" id="IPR001509">
    <property type="entry name" value="Epimerase_deHydtase"/>
</dbReference>
<name>A0ABW0E8V7_9BACT</name>
<dbReference type="Proteomes" id="UP001596161">
    <property type="component" value="Unassembled WGS sequence"/>
</dbReference>
<reference evidence="4" key="1">
    <citation type="journal article" date="2019" name="Int. J. Syst. Evol. Microbiol.">
        <title>The Global Catalogue of Microorganisms (GCM) 10K type strain sequencing project: providing services to taxonomists for standard genome sequencing and annotation.</title>
        <authorList>
            <consortium name="The Broad Institute Genomics Platform"/>
            <consortium name="The Broad Institute Genome Sequencing Center for Infectious Disease"/>
            <person name="Wu L."/>
            <person name="Ma J."/>
        </authorList>
    </citation>
    <scope>NUCLEOTIDE SEQUENCE [LARGE SCALE GENOMIC DNA]</scope>
    <source>
        <strain evidence="4">KACC 12602</strain>
    </source>
</reference>
<keyword evidence="4" id="KW-1185">Reference proteome</keyword>
<dbReference type="InterPro" id="IPR036291">
    <property type="entry name" value="NAD(P)-bd_dom_sf"/>
</dbReference>
<accession>A0ABW0E8V7</accession>
<keyword evidence="1" id="KW-0520">NAD</keyword>
<sequence>MKILVTGTAGFVGFHFAEKLLSRGDEVVGVDNINDYYDIKLKFARLTESGIPEAEIAWNREVQSQKHAAYRFIRMNLEDKKELMELCDRENFDVIVHLAAQAGVRYSITNPDCYAQSNLVSFLNILEASRHHQIKHLVYASSSSVYGLNEKMPFSVKHNTEHPVSLYAASKKANELMAHTYSHLYRIPTSGLRFFTVYGPWGRPDMAYYSFAEDISNNKPIKVFNEGKMQRDFTYIDDIVNGIVNVMDKPAEPCADWNAQEPDPSRSTAPYCIYNIGNNNPVELMSFISEIEKNLGKKALLEMQGIQAGDVVATWANVDDLLQHFNYKPDTTIQDGLKKFTDWFKAYYSPAQTTSTAEIPYQIDGAAQLIPNMQVTLTSLPANAAQIQSQSEATPETAA</sequence>
<evidence type="ECO:0000313" key="4">
    <source>
        <dbReference type="Proteomes" id="UP001596161"/>
    </source>
</evidence>
<dbReference type="PRINTS" id="PR01713">
    <property type="entry name" value="NUCEPIMERASE"/>
</dbReference>
<organism evidence="3 4">
    <name type="scientific">Adhaeribacter terreus</name>
    <dbReference type="NCBI Taxonomy" id="529703"/>
    <lineage>
        <taxon>Bacteria</taxon>
        <taxon>Pseudomonadati</taxon>
        <taxon>Bacteroidota</taxon>
        <taxon>Cytophagia</taxon>
        <taxon>Cytophagales</taxon>
        <taxon>Hymenobacteraceae</taxon>
        <taxon>Adhaeribacter</taxon>
    </lineage>
</organism>
<dbReference type="Gene3D" id="3.40.50.720">
    <property type="entry name" value="NAD(P)-binding Rossmann-like Domain"/>
    <property type="match status" value="1"/>
</dbReference>
<comment type="caution">
    <text evidence="3">The sequence shown here is derived from an EMBL/GenBank/DDBJ whole genome shotgun (WGS) entry which is preliminary data.</text>
</comment>